<evidence type="ECO:0000256" key="6">
    <source>
        <dbReference type="SAM" id="Phobius"/>
    </source>
</evidence>
<organism evidence="7 8">
    <name type="scientific">Malassezia sympodialis (strain ATCC 42132)</name>
    <name type="common">Atopic eczema-associated yeast</name>
    <dbReference type="NCBI Taxonomy" id="1230383"/>
    <lineage>
        <taxon>Eukaryota</taxon>
        <taxon>Fungi</taxon>
        <taxon>Dikarya</taxon>
        <taxon>Basidiomycota</taxon>
        <taxon>Ustilaginomycotina</taxon>
        <taxon>Malasseziomycetes</taxon>
        <taxon>Malasseziales</taxon>
        <taxon>Malasseziaceae</taxon>
        <taxon>Malassezia</taxon>
    </lineage>
</organism>
<protein>
    <submittedName>
        <fullName evidence="7">Similar to S.cerevisiae protein IZH3 (Membrane protein involved in zinc ion homeostasis)</fullName>
    </submittedName>
</protein>
<feature type="transmembrane region" description="Helical" evidence="6">
    <location>
        <begin position="326"/>
        <end position="347"/>
    </location>
</feature>
<dbReference type="Proteomes" id="UP000186303">
    <property type="component" value="Chromosome 2"/>
</dbReference>
<dbReference type="STRING" id="1230383.M5E4R2"/>
<gene>
    <name evidence="7" type="ORF">MSYG_1637</name>
</gene>
<dbReference type="GO" id="GO:0016020">
    <property type="term" value="C:membrane"/>
    <property type="evidence" value="ECO:0007669"/>
    <property type="project" value="UniProtKB-SubCell"/>
</dbReference>
<evidence type="ECO:0000313" key="8">
    <source>
        <dbReference type="Proteomes" id="UP000186303"/>
    </source>
</evidence>
<accession>M5E4R2</accession>
<dbReference type="VEuPathDB" id="FungiDB:MSYG_1637"/>
<feature type="compositionally biased region" description="Basic and acidic residues" evidence="5">
    <location>
        <begin position="39"/>
        <end position="49"/>
    </location>
</feature>
<dbReference type="KEGG" id="msym:MSY001_0058"/>
<comment type="subcellular location">
    <subcellularLocation>
        <location evidence="1">Membrane</location>
        <topology evidence="1">Multi-pass membrane protein</topology>
    </subcellularLocation>
</comment>
<keyword evidence="4 6" id="KW-0472">Membrane</keyword>
<name>M5E4R2_MALS4</name>
<feature type="transmembrane region" description="Helical" evidence="6">
    <location>
        <begin position="421"/>
        <end position="442"/>
    </location>
</feature>
<proteinExistence type="predicted"/>
<keyword evidence="8" id="KW-1185">Reference proteome</keyword>
<dbReference type="EMBL" id="LT671822">
    <property type="protein sequence ID" value="SHO77296.1"/>
    <property type="molecule type" value="Genomic_DNA"/>
</dbReference>
<dbReference type="InterPro" id="IPR004254">
    <property type="entry name" value="AdipoR/HlyIII-related"/>
</dbReference>
<dbReference type="Pfam" id="PF03006">
    <property type="entry name" value="HlyIII"/>
    <property type="match status" value="1"/>
</dbReference>
<evidence type="ECO:0000256" key="3">
    <source>
        <dbReference type="ARBA" id="ARBA00022989"/>
    </source>
</evidence>
<evidence type="ECO:0000256" key="4">
    <source>
        <dbReference type="ARBA" id="ARBA00023136"/>
    </source>
</evidence>
<feature type="transmembrane region" description="Helical" evidence="6">
    <location>
        <begin position="523"/>
        <end position="540"/>
    </location>
</feature>
<dbReference type="GO" id="GO:0006882">
    <property type="term" value="P:intracellular zinc ion homeostasis"/>
    <property type="evidence" value="ECO:0007669"/>
    <property type="project" value="TreeGrafter"/>
</dbReference>
<dbReference type="GO" id="GO:0038023">
    <property type="term" value="F:signaling receptor activity"/>
    <property type="evidence" value="ECO:0007669"/>
    <property type="project" value="TreeGrafter"/>
</dbReference>
<dbReference type="AlphaFoldDB" id="M5E4R2"/>
<dbReference type="OrthoDB" id="5585746at2759"/>
<feature type="transmembrane region" description="Helical" evidence="6">
    <location>
        <begin position="384"/>
        <end position="409"/>
    </location>
</feature>
<dbReference type="PANTHER" id="PTHR20855">
    <property type="entry name" value="ADIPOR/PROGESTIN RECEPTOR-RELATED"/>
    <property type="match status" value="1"/>
</dbReference>
<keyword evidence="2 6" id="KW-0812">Transmembrane</keyword>
<dbReference type="RefSeq" id="XP_018738707.1">
    <property type="nucleotide sequence ID" value="XM_018885927.1"/>
</dbReference>
<feature type="transmembrane region" description="Helical" evidence="6">
    <location>
        <begin position="483"/>
        <end position="503"/>
    </location>
</feature>
<dbReference type="PANTHER" id="PTHR20855:SF97">
    <property type="entry name" value="ADIPOR-LIKE RECEPTOR IZH3-RELATED"/>
    <property type="match status" value="1"/>
</dbReference>
<feature type="transmembrane region" description="Helical" evidence="6">
    <location>
        <begin position="359"/>
        <end position="378"/>
    </location>
</feature>
<sequence length="559" mass="63383">MSDESASESSDVALTSAVDLHVTEGNYIHRRHRAPRPWPSERRAPRTEESDNASWSDTGSAYSVIDSLDLAPSLPYWFAYVRARMGEYVEDIERLLHTNHTHPRGLHVPLGPMEAGLEAAYGRLASIVRESPRVHGIDWLDKMPSRQDLMARFHALILDWERRASTFHPTLFAKETRIIPNTYAEWASRVPARAHHLTEEVQKTVATLRSHMPQISMPSRPALGLPDRILPPDLLERFERKLEMIGQQGRTAGAQIAHAMHDVEDALYHTALQLAQGGRKLITYHSLPELWRNNDYIITGYRFIPVKSWKQLLLSIFQLHNETGNIHTHVGGLILVAALFWFTGILDHQTTAIDRGIQTLYLLAAAKCLICSVSWHVMAGCSDLDWFLCFACIDYTGISWLVAASLETLVYNGFYCQPKIIAAYTVGIIALGMTMAVLPWAPWFNDIRFRTVRILLFILMAFMGVVPFVHGAFLHGSGPMAKFFSPIIPSIFSYLIGVVLYAFRFPERLAPGRFDLIGHSHQLWHVAIVLAILFHYRAILRFHESRFEYSCTIDCVPVP</sequence>
<feature type="region of interest" description="Disordered" evidence="5">
    <location>
        <begin position="25"/>
        <end position="57"/>
    </location>
</feature>
<keyword evidence="3 6" id="KW-1133">Transmembrane helix</keyword>
<dbReference type="OMA" id="LPYWFAY"/>
<evidence type="ECO:0000313" key="7">
    <source>
        <dbReference type="EMBL" id="SHO77296.1"/>
    </source>
</evidence>
<evidence type="ECO:0000256" key="1">
    <source>
        <dbReference type="ARBA" id="ARBA00004141"/>
    </source>
</evidence>
<feature type="transmembrane region" description="Helical" evidence="6">
    <location>
        <begin position="454"/>
        <end position="476"/>
    </location>
</feature>
<reference evidence="8" key="1">
    <citation type="journal article" date="2017" name="Nucleic Acids Res.">
        <title>Proteogenomics produces comprehensive and highly accurate protein-coding gene annotation in a complete genome assembly of Malassezia sympodialis.</title>
        <authorList>
            <person name="Zhu Y."/>
            <person name="Engstroem P.G."/>
            <person name="Tellgren-Roth C."/>
            <person name="Baudo C.D."/>
            <person name="Kennell J.C."/>
            <person name="Sun S."/>
            <person name="Billmyre R.B."/>
            <person name="Schroeder M.S."/>
            <person name="Andersson A."/>
            <person name="Holm T."/>
            <person name="Sigurgeirsson B."/>
            <person name="Wu G."/>
            <person name="Sankaranarayanan S.R."/>
            <person name="Siddharthan R."/>
            <person name="Sanyal K."/>
            <person name="Lundeberg J."/>
            <person name="Nystedt B."/>
            <person name="Boekhout T."/>
            <person name="Dawson T.L. Jr."/>
            <person name="Heitman J."/>
            <person name="Scheynius A."/>
            <person name="Lehtioe J."/>
        </authorList>
    </citation>
    <scope>NUCLEOTIDE SEQUENCE [LARGE SCALE GENOMIC DNA]</scope>
    <source>
        <strain evidence="8">ATCC 42132</strain>
    </source>
</reference>
<evidence type="ECO:0000256" key="2">
    <source>
        <dbReference type="ARBA" id="ARBA00022692"/>
    </source>
</evidence>
<dbReference type="HOGENOM" id="CLU_487509_0_0_1"/>
<evidence type="ECO:0000256" key="5">
    <source>
        <dbReference type="SAM" id="MobiDB-lite"/>
    </source>
</evidence>